<dbReference type="Pfam" id="PF02515">
    <property type="entry name" value="CoA_transf_3"/>
    <property type="match status" value="1"/>
</dbReference>
<sequence>MSAANRPLAGMRVVEFATVGAVPFAALLLVQHGAEVLRIAPPTPRDLGVPVAAAGDIATWDRDSVQLDLKTEAGRGEALDLVASADVLIEGFRPGVMERLGLGPQACHRRNHRLIYGRLTGWGQTGPWANVAGHDINYIAMTGALAAIGEAGGRPVPPLNVLGDLAGGALYLVVGILAAGWDESRKQQGCVIDAAMVDGSLHTLSAVFGRLAQGAWHSERGGNVIDGGVPWYRTYETADGKFMAVGAIEQRFYDAFVAGLGFAEVELPPRSERRNWAELERRFSARFKMASREHWERIFDGTDTCVTPVLDLTEALSHRIHQARRDGQLADAAEARPHVAPRFNWCSLPVR</sequence>
<dbReference type="PATRIC" id="fig|1127483.3.peg.3319"/>
<organism evidence="1 2">
    <name type="scientific">Cupriavidus basilensis OR16</name>
    <dbReference type="NCBI Taxonomy" id="1127483"/>
    <lineage>
        <taxon>Bacteria</taxon>
        <taxon>Pseudomonadati</taxon>
        <taxon>Pseudomonadota</taxon>
        <taxon>Betaproteobacteria</taxon>
        <taxon>Burkholderiales</taxon>
        <taxon>Burkholderiaceae</taxon>
        <taxon>Cupriavidus</taxon>
    </lineage>
</organism>
<name>H1S607_9BURK</name>
<dbReference type="OrthoDB" id="5294844at2"/>
<reference evidence="1 2" key="1">
    <citation type="journal article" date="2012" name="J. Bacteriol.">
        <title>De Novo Genome Project of Cupriavidus basilensis OR16.</title>
        <authorList>
            <person name="Cserhati M."/>
            <person name="Kriszt B."/>
            <person name="Szoboszlay S."/>
            <person name="Toth A."/>
            <person name="Szabo I."/>
            <person name="Tancsics A."/>
            <person name="Nagy I."/>
            <person name="Horvath B."/>
            <person name="Nagy I."/>
            <person name="Kukolya J."/>
        </authorList>
    </citation>
    <scope>NUCLEOTIDE SEQUENCE [LARGE SCALE GENOMIC DNA]</scope>
    <source>
        <strain evidence="1 2">OR16</strain>
    </source>
</reference>
<dbReference type="EMBL" id="AHJE01000040">
    <property type="protein sequence ID" value="EHP42050.1"/>
    <property type="molecule type" value="Genomic_DNA"/>
</dbReference>
<gene>
    <name evidence="1" type="ORF">OR16_16532</name>
</gene>
<dbReference type="RefSeq" id="WP_006158851.1">
    <property type="nucleotide sequence ID" value="NZ_AHJE01000040.1"/>
</dbReference>
<dbReference type="PANTHER" id="PTHR48228">
    <property type="entry name" value="SUCCINYL-COA--D-CITRAMALATE COA-TRANSFERASE"/>
    <property type="match status" value="1"/>
</dbReference>
<dbReference type="GO" id="GO:0003824">
    <property type="term" value="F:catalytic activity"/>
    <property type="evidence" value="ECO:0007669"/>
    <property type="project" value="InterPro"/>
</dbReference>
<dbReference type="Gene3D" id="3.30.1540.10">
    <property type="entry name" value="formyl-coa transferase, domain 3"/>
    <property type="match status" value="1"/>
</dbReference>
<dbReference type="PANTHER" id="PTHR48228:SF5">
    <property type="entry name" value="ALPHA-METHYLACYL-COA RACEMASE"/>
    <property type="match status" value="1"/>
</dbReference>
<dbReference type="AlphaFoldDB" id="H1S607"/>
<dbReference type="Gene3D" id="3.40.50.10540">
    <property type="entry name" value="Crotonobetainyl-coa:carnitine coa-transferase, domain 1"/>
    <property type="match status" value="1"/>
</dbReference>
<dbReference type="Proteomes" id="UP000005808">
    <property type="component" value="Unassembled WGS sequence"/>
</dbReference>
<dbReference type="InterPro" id="IPR050509">
    <property type="entry name" value="CoA-transferase_III"/>
</dbReference>
<dbReference type="InterPro" id="IPR023606">
    <property type="entry name" value="CoA-Trfase_III_dom_1_sf"/>
</dbReference>
<protein>
    <submittedName>
        <fullName evidence="1">Fatty acid-CoA racemase</fullName>
    </submittedName>
</protein>
<evidence type="ECO:0000313" key="2">
    <source>
        <dbReference type="Proteomes" id="UP000005808"/>
    </source>
</evidence>
<accession>H1S607</accession>
<proteinExistence type="predicted"/>
<comment type="caution">
    <text evidence="1">The sequence shown here is derived from an EMBL/GenBank/DDBJ whole genome shotgun (WGS) entry which is preliminary data.</text>
</comment>
<dbReference type="InterPro" id="IPR044855">
    <property type="entry name" value="CoA-Trfase_III_dom3_sf"/>
</dbReference>
<dbReference type="InterPro" id="IPR003673">
    <property type="entry name" value="CoA-Trfase_fam_III"/>
</dbReference>
<dbReference type="SUPFAM" id="SSF89796">
    <property type="entry name" value="CoA-transferase family III (CaiB/BaiF)"/>
    <property type="match status" value="1"/>
</dbReference>
<evidence type="ECO:0000313" key="1">
    <source>
        <dbReference type="EMBL" id="EHP42050.1"/>
    </source>
</evidence>